<accession>A0A9W6P522</accession>
<keyword evidence="1" id="KW-0456">Lyase</keyword>
<dbReference type="Gene3D" id="1.20.200.10">
    <property type="entry name" value="Fumarase/aspartase (Central domain)"/>
    <property type="match status" value="1"/>
</dbReference>
<name>A0A9W6P522_9ACTN</name>
<dbReference type="GO" id="GO:0006531">
    <property type="term" value="P:aspartate metabolic process"/>
    <property type="evidence" value="ECO:0007669"/>
    <property type="project" value="TreeGrafter"/>
</dbReference>
<sequence length="442" mass="46542">MRAPVAVRLPRPPAGRIAKPATAGLGRIERDRLGEGVIPGNAYWGIHTCRALGNFTISRVPVSAHPHLVNALAAVKEAAAQANRELGLLRGGRAEAIIQACQEIRSGNLHEQFVVDVVQGGSGTSTNMNANEVIANRALEILGHNRGEYQYLHPTEDVNLGQSTNEVHPTAAKIATITALGGLITALETLREAFAKKAAEFDGVRTIGRAQARNCSPMSLGQGFHAYAGMLGRDEGRLRDVARTLYEVNVGVPGIGSNAVAGYSEAVRRHLCLITGLPLTSVATVAEATQDCAAFVDLSGVLKRIAVELSKISNDLRLLSSGTRSGFNDIDLPVVQAHPGSVRGEDASVIPELVNQIAFTVVGNDAAITMAAEAGQLQFNAFEPVIVHSLAQSIAHLREASLLLARRCVAGITPSETVPSAPPQQGLHYGAPEPSGHVALFV</sequence>
<dbReference type="AlphaFoldDB" id="A0A9W6P522"/>
<evidence type="ECO:0000259" key="2">
    <source>
        <dbReference type="Pfam" id="PF00206"/>
    </source>
</evidence>
<feature type="domain" description="Fumarate lyase N-terminal" evidence="2">
    <location>
        <begin position="39"/>
        <end position="341"/>
    </location>
</feature>
<comment type="caution">
    <text evidence="3">The sequence shown here is derived from an EMBL/GenBank/DDBJ whole genome shotgun (WGS) entry which is preliminary data.</text>
</comment>
<evidence type="ECO:0000256" key="1">
    <source>
        <dbReference type="ARBA" id="ARBA00023239"/>
    </source>
</evidence>
<evidence type="ECO:0000313" key="4">
    <source>
        <dbReference type="Proteomes" id="UP001165092"/>
    </source>
</evidence>
<gene>
    <name evidence="3" type="primary">aspA</name>
    <name evidence="3" type="ORF">Nans01_18360</name>
</gene>
<keyword evidence="4" id="KW-1185">Reference proteome</keyword>
<proteinExistence type="predicted"/>
<dbReference type="SUPFAM" id="SSF48557">
    <property type="entry name" value="L-aspartase-like"/>
    <property type="match status" value="1"/>
</dbReference>
<dbReference type="InterPro" id="IPR008948">
    <property type="entry name" value="L-Aspartase-like"/>
</dbReference>
<protein>
    <submittedName>
        <fullName evidence="3">Aspartate ammonia-lyase</fullName>
    </submittedName>
</protein>
<dbReference type="GO" id="GO:0005829">
    <property type="term" value="C:cytosol"/>
    <property type="evidence" value="ECO:0007669"/>
    <property type="project" value="TreeGrafter"/>
</dbReference>
<dbReference type="InterPro" id="IPR000362">
    <property type="entry name" value="Fumarate_lyase_fam"/>
</dbReference>
<dbReference type="GO" id="GO:0008797">
    <property type="term" value="F:aspartate ammonia-lyase activity"/>
    <property type="evidence" value="ECO:0007669"/>
    <property type="project" value="TreeGrafter"/>
</dbReference>
<dbReference type="RefSeq" id="WP_285758583.1">
    <property type="nucleotide sequence ID" value="NZ_BSQG01000002.1"/>
</dbReference>
<dbReference type="EMBL" id="BSQG01000002">
    <property type="protein sequence ID" value="GLU47485.1"/>
    <property type="molecule type" value="Genomic_DNA"/>
</dbReference>
<dbReference type="Proteomes" id="UP001165092">
    <property type="component" value="Unassembled WGS sequence"/>
</dbReference>
<dbReference type="PANTHER" id="PTHR42696:SF2">
    <property type="entry name" value="ASPARTATE AMMONIA-LYASE"/>
    <property type="match status" value="1"/>
</dbReference>
<reference evidence="3" key="1">
    <citation type="submission" date="2023-02" db="EMBL/GenBank/DDBJ databases">
        <title>Nocardiopsis ansamitocini NBRC 112285.</title>
        <authorList>
            <person name="Ichikawa N."/>
            <person name="Sato H."/>
            <person name="Tonouchi N."/>
        </authorList>
    </citation>
    <scope>NUCLEOTIDE SEQUENCE</scope>
    <source>
        <strain evidence="3">NBRC 112285</strain>
    </source>
</reference>
<dbReference type="InterPro" id="IPR051546">
    <property type="entry name" value="Aspartate_Ammonia-Lyase"/>
</dbReference>
<dbReference type="InterPro" id="IPR022761">
    <property type="entry name" value="Fumarate_lyase_N"/>
</dbReference>
<dbReference type="FunFam" id="1.10.275.10:FF:000001">
    <property type="entry name" value="Fumarate hydratase, mitochondrial"/>
    <property type="match status" value="1"/>
</dbReference>
<dbReference type="Pfam" id="PF00206">
    <property type="entry name" value="Lyase_1"/>
    <property type="match status" value="1"/>
</dbReference>
<dbReference type="PANTHER" id="PTHR42696">
    <property type="entry name" value="ASPARTATE AMMONIA-LYASE"/>
    <property type="match status" value="1"/>
</dbReference>
<evidence type="ECO:0000313" key="3">
    <source>
        <dbReference type="EMBL" id="GLU47485.1"/>
    </source>
</evidence>
<organism evidence="3 4">
    <name type="scientific">Nocardiopsis ansamitocini</name>
    <dbReference type="NCBI Taxonomy" id="1670832"/>
    <lineage>
        <taxon>Bacteria</taxon>
        <taxon>Bacillati</taxon>
        <taxon>Actinomycetota</taxon>
        <taxon>Actinomycetes</taxon>
        <taxon>Streptosporangiales</taxon>
        <taxon>Nocardiopsidaceae</taxon>
        <taxon>Nocardiopsis</taxon>
    </lineage>
</organism>
<dbReference type="InterPro" id="IPR024083">
    <property type="entry name" value="Fumarase/histidase_N"/>
</dbReference>
<dbReference type="Gene3D" id="1.10.275.10">
    <property type="entry name" value="Fumarase/aspartase (N-terminal domain)"/>
    <property type="match status" value="1"/>
</dbReference>
<dbReference type="PRINTS" id="PR00149">
    <property type="entry name" value="FUMRATELYASE"/>
</dbReference>